<sequence>MADYRALAQALDPYAMDTGGITPDTIKALQTINKSPNLLGMIADIGRGGLSNLESLVRGGVAQFGGTPVDTLNTIRTPYPMEVMGDVNYAPDKQVYGGTKDILGMMPKRVTQARPETAGMEELGTVMGPGLAKGVAPAVKGYASLLGNEVNAGMTGQPTRSIIGQITPKPLQLDVYHGTPHSFERFDASKIGTGEGAQAYGYGIYVAENPKVATEYRNTLSGNRNLDKFVTTVDGKPAESPVLKVIINKGGDPKKFIEDMQPKLKSLENKMLSASKEEVLPGVSDYDMAKMDYERHLQMVNEANGYIGKKIKNEPLGNLYKADLPDEMIPKMLNWDKPLSEQTPEVQKILYPYQKEIGSSFGTGEQTLRQIAFERRMKGLDDSPSAVAQQLKDMGITGVRYLDEASRGTNYRGDSAFFHAATDFKVNDYSFDDALDGMKKAYKNATEQELRDALDAVYTPKTSNFVVFPGQEQNLTILERNSEKITK</sequence>
<name>A0A6J5L414_9CAUD</name>
<reference evidence="1" key="1">
    <citation type="submission" date="2020-04" db="EMBL/GenBank/DDBJ databases">
        <authorList>
            <person name="Chiriac C."/>
            <person name="Salcher M."/>
            <person name="Ghai R."/>
            <person name="Kavagutti S V."/>
        </authorList>
    </citation>
    <scope>NUCLEOTIDE SEQUENCE</scope>
</reference>
<protein>
    <submittedName>
        <fullName evidence="1">Uncharacterized protein</fullName>
    </submittedName>
</protein>
<accession>A0A6J5L414</accession>
<evidence type="ECO:0000313" key="1">
    <source>
        <dbReference type="EMBL" id="CAB4128322.1"/>
    </source>
</evidence>
<dbReference type="EMBL" id="LR796228">
    <property type="protein sequence ID" value="CAB4128322.1"/>
    <property type="molecule type" value="Genomic_DNA"/>
</dbReference>
<organism evidence="1">
    <name type="scientific">uncultured Caudovirales phage</name>
    <dbReference type="NCBI Taxonomy" id="2100421"/>
    <lineage>
        <taxon>Viruses</taxon>
        <taxon>Duplodnaviria</taxon>
        <taxon>Heunggongvirae</taxon>
        <taxon>Uroviricota</taxon>
        <taxon>Caudoviricetes</taxon>
        <taxon>Peduoviridae</taxon>
        <taxon>Maltschvirus</taxon>
        <taxon>Maltschvirus maltsch</taxon>
    </lineage>
</organism>
<proteinExistence type="predicted"/>
<gene>
    <name evidence="1" type="ORF">UFOVP102_30</name>
</gene>